<accession>A0A4P5NUD9</accession>
<proteinExistence type="predicted"/>
<dbReference type="EMBL" id="BDLU01000034">
    <property type="protein sequence ID" value="GCE83491.1"/>
    <property type="molecule type" value="Genomic_DNA"/>
</dbReference>
<name>A0A4P5NUD9_9PROT</name>
<dbReference type="Proteomes" id="UP000315095">
    <property type="component" value="Unassembled WGS sequence"/>
</dbReference>
<dbReference type="OrthoDB" id="9874068at2"/>
<evidence type="ECO:0000313" key="2">
    <source>
        <dbReference type="Proteomes" id="UP000315095"/>
    </source>
</evidence>
<dbReference type="AlphaFoldDB" id="A0A4P5NUD9"/>
<keyword evidence="2" id="KW-1185">Reference proteome</keyword>
<reference evidence="2" key="1">
    <citation type="submission" date="2017-01" db="EMBL/GenBank/DDBJ databases">
        <title>Komagataeibacter sp. MSKU9 whole genome sequencing project.</title>
        <authorList>
            <person name="Matsutani M."/>
            <person name="Naloka K."/>
            <person name="Theeragool G."/>
            <person name="Yakushi T."/>
            <person name="Matsushita K."/>
        </authorList>
    </citation>
    <scope>NUCLEOTIDE SEQUENCE [LARGE SCALE GENOMIC DNA]</scope>
    <source>
        <strain evidence="2">MSKU9</strain>
    </source>
</reference>
<comment type="caution">
    <text evidence="1">The sequence shown here is derived from an EMBL/GenBank/DDBJ whole genome shotgun (WGS) entry which is preliminary data.</text>
</comment>
<gene>
    <name evidence="1" type="ORF">MSKU9_1632</name>
</gene>
<evidence type="ECO:0000313" key="1">
    <source>
        <dbReference type="EMBL" id="GCE83491.1"/>
    </source>
</evidence>
<organism evidence="1 2">
    <name type="scientific">Komagataeibacter diospyri</name>
    <dbReference type="NCBI Taxonomy" id="1932662"/>
    <lineage>
        <taxon>Bacteria</taxon>
        <taxon>Pseudomonadati</taxon>
        <taxon>Pseudomonadota</taxon>
        <taxon>Alphaproteobacteria</taxon>
        <taxon>Acetobacterales</taxon>
        <taxon>Acetobacteraceae</taxon>
        <taxon>Komagataeibacter</taxon>
    </lineage>
</organism>
<protein>
    <submittedName>
        <fullName evidence="1">Uncharacterized protein</fullName>
    </submittedName>
</protein>
<sequence>MSGSFIRATSGLVVADSLLAFQLTGSLLHAASTLLGHVMSGLSSTRQGETADV</sequence>
<dbReference type="RefSeq" id="WP_154670671.1">
    <property type="nucleotide sequence ID" value="NZ_BDLU01000034.1"/>
</dbReference>